<reference evidence="1 2" key="1">
    <citation type="submission" date="2019-06" db="EMBL/GenBank/DDBJ databases">
        <title>Whole genome shotgun sequence of Cellulomonas gelida NBRC 3748.</title>
        <authorList>
            <person name="Hosoyama A."/>
            <person name="Uohara A."/>
            <person name="Ohji S."/>
            <person name="Ichikawa N."/>
        </authorList>
    </citation>
    <scope>NUCLEOTIDE SEQUENCE [LARGE SCALE GENOMIC DNA]</scope>
    <source>
        <strain evidence="1 2">NBRC 3748</strain>
    </source>
</reference>
<dbReference type="InterPro" id="IPR053191">
    <property type="entry name" value="DcsG_Biosynth_Enzyme"/>
</dbReference>
<proteinExistence type="predicted"/>
<comment type="caution">
    <text evidence="1">The sequence shown here is derived from an EMBL/GenBank/DDBJ whole genome shotgun (WGS) entry which is preliminary data.</text>
</comment>
<organism evidence="1 2">
    <name type="scientific">Cellulomonas gelida</name>
    <dbReference type="NCBI Taxonomy" id="1712"/>
    <lineage>
        <taxon>Bacteria</taxon>
        <taxon>Bacillati</taxon>
        <taxon>Actinomycetota</taxon>
        <taxon>Actinomycetes</taxon>
        <taxon>Micrococcales</taxon>
        <taxon>Cellulomonadaceae</taxon>
        <taxon>Cellulomonas</taxon>
    </lineage>
</organism>
<sequence length="312" mass="32999">MLVSTLDPAPSPRVGIVVTDSYPLEDLDHDTGPLVEALRARGVDAQATVWHDEDVDWADYALLVLRSPWDYPERVEEFTAWLARVGAATTVLNEPALVAWNLDKRYLAQLEQLGVAVVPTTYRTTVDEVARDLSAFPDAAHVVLKPSVSAGARDTGLFRAGDPGALELAARVVTGGGVVMVQPEVPELSAGREKALYLIDGELTHAIAKGALLAPGGGLLGGTYEEHPERVAVTPDEAAFAHRVLAAVDQATGLGAPLYARIDVVDSAEHGLVLLEAELFEPALNLHVAPEVTDVVAAAIARRLASAPARVG</sequence>
<dbReference type="PANTHER" id="PTHR39217:SF1">
    <property type="entry name" value="GLUTATHIONE SYNTHETASE"/>
    <property type="match status" value="1"/>
</dbReference>
<dbReference type="EMBL" id="BJLQ01000002">
    <property type="protein sequence ID" value="GEA82970.1"/>
    <property type="molecule type" value="Genomic_DNA"/>
</dbReference>
<dbReference type="SUPFAM" id="SSF56059">
    <property type="entry name" value="Glutathione synthetase ATP-binding domain-like"/>
    <property type="match status" value="1"/>
</dbReference>
<accession>A0A4Y3KJ43</accession>
<evidence type="ECO:0000313" key="1">
    <source>
        <dbReference type="EMBL" id="GEA82970.1"/>
    </source>
</evidence>
<name>A0A4Y3KJ43_9CELL</name>
<dbReference type="OrthoDB" id="3373978at2"/>
<dbReference type="Proteomes" id="UP000320461">
    <property type="component" value="Unassembled WGS sequence"/>
</dbReference>
<protein>
    <recommendedName>
        <fullName evidence="3">ATP-grasp domain-containing protein</fullName>
    </recommendedName>
</protein>
<keyword evidence="2" id="KW-1185">Reference proteome</keyword>
<gene>
    <name evidence="1" type="ORF">CGE01nite_02210</name>
</gene>
<dbReference type="PANTHER" id="PTHR39217">
    <property type="match status" value="1"/>
</dbReference>
<evidence type="ECO:0000313" key="2">
    <source>
        <dbReference type="Proteomes" id="UP000320461"/>
    </source>
</evidence>
<evidence type="ECO:0008006" key="3">
    <source>
        <dbReference type="Google" id="ProtNLM"/>
    </source>
</evidence>
<dbReference type="AlphaFoldDB" id="A0A4Y3KJ43"/>